<proteinExistence type="inferred from homology"/>
<sequence>MRYPLETKQLTKRFKDGDDTIEVLNAVDFQLEQGSFTAVVGPSGSGKSTFLSIVGALLSADEGQLIVDGKDISTMKDQQLSDVRLKSMGFIFQSANLIPYLTVKDQLQLVATLNKQTKKQSLEKIKAMLDDVGLSHRINHYPHQLSGGEKQRVAIARAFINDPAVILADEPTANLDEERSKEIVALIKQEVKANNKAAIMVTHDESLLTYCDHVYEMDHGHLKQR</sequence>
<dbReference type="InterPro" id="IPR027417">
    <property type="entry name" value="P-loop_NTPase"/>
</dbReference>
<evidence type="ECO:0000256" key="1">
    <source>
        <dbReference type="ARBA" id="ARBA00005417"/>
    </source>
</evidence>
<dbReference type="SMART" id="SM00382">
    <property type="entry name" value="AAA"/>
    <property type="match status" value="1"/>
</dbReference>
<dbReference type="InterPro" id="IPR003593">
    <property type="entry name" value="AAA+_ATPase"/>
</dbReference>
<dbReference type="RefSeq" id="WP_110251288.1">
    <property type="nucleotide sequence ID" value="NZ_QJJR01000005.1"/>
</dbReference>
<dbReference type="Gene3D" id="3.40.50.300">
    <property type="entry name" value="P-loop containing nucleotide triphosphate hydrolases"/>
    <property type="match status" value="1"/>
</dbReference>
<dbReference type="InterPro" id="IPR003439">
    <property type="entry name" value="ABC_transporter-like_ATP-bd"/>
</dbReference>
<dbReference type="Pfam" id="PF00005">
    <property type="entry name" value="ABC_tran"/>
    <property type="match status" value="1"/>
</dbReference>
<comment type="caution">
    <text evidence="6">The sequence shown here is derived from an EMBL/GenBank/DDBJ whole genome shotgun (WGS) entry which is preliminary data.</text>
</comment>
<evidence type="ECO:0000256" key="3">
    <source>
        <dbReference type="ARBA" id="ARBA00022741"/>
    </source>
</evidence>
<protein>
    <submittedName>
        <fullName evidence="6">Putative ABC transport system ATP-binding protein</fullName>
    </submittedName>
</protein>
<dbReference type="GO" id="GO:0022857">
    <property type="term" value="F:transmembrane transporter activity"/>
    <property type="evidence" value="ECO:0007669"/>
    <property type="project" value="UniProtKB-ARBA"/>
</dbReference>
<dbReference type="PANTHER" id="PTHR42798">
    <property type="entry name" value="LIPOPROTEIN-RELEASING SYSTEM ATP-BINDING PROTEIN LOLD"/>
    <property type="match status" value="1"/>
</dbReference>
<dbReference type="SUPFAM" id="SSF52540">
    <property type="entry name" value="P-loop containing nucleoside triphosphate hydrolases"/>
    <property type="match status" value="1"/>
</dbReference>
<dbReference type="GO" id="GO:0005524">
    <property type="term" value="F:ATP binding"/>
    <property type="evidence" value="ECO:0007669"/>
    <property type="project" value="UniProtKB-KW"/>
</dbReference>
<dbReference type="CDD" id="cd03255">
    <property type="entry name" value="ABC_MJ0796_LolCDE_FtsE"/>
    <property type="match status" value="1"/>
</dbReference>
<dbReference type="PANTHER" id="PTHR42798:SF6">
    <property type="entry name" value="CELL DIVISION ATP-BINDING PROTEIN FTSE"/>
    <property type="match status" value="1"/>
</dbReference>
<feature type="domain" description="ABC transporter" evidence="5">
    <location>
        <begin position="5"/>
        <end position="225"/>
    </location>
</feature>
<dbReference type="GO" id="GO:0098796">
    <property type="term" value="C:membrane protein complex"/>
    <property type="evidence" value="ECO:0007669"/>
    <property type="project" value="UniProtKB-ARBA"/>
</dbReference>
<keyword evidence="3" id="KW-0547">Nucleotide-binding</keyword>
<evidence type="ECO:0000256" key="2">
    <source>
        <dbReference type="ARBA" id="ARBA00022448"/>
    </source>
</evidence>
<dbReference type="InterPro" id="IPR017871">
    <property type="entry name" value="ABC_transporter-like_CS"/>
</dbReference>
<accession>A0A2V3WEJ2</accession>
<dbReference type="Proteomes" id="UP000247922">
    <property type="component" value="Unassembled WGS sequence"/>
</dbReference>
<evidence type="ECO:0000313" key="6">
    <source>
        <dbReference type="EMBL" id="PXW91514.1"/>
    </source>
</evidence>
<dbReference type="AlphaFoldDB" id="A0A2V3WEJ2"/>
<organism evidence="6 7">
    <name type="scientific">Streptohalobacillus salinus</name>
    <dbReference type="NCBI Taxonomy" id="621096"/>
    <lineage>
        <taxon>Bacteria</taxon>
        <taxon>Bacillati</taxon>
        <taxon>Bacillota</taxon>
        <taxon>Bacilli</taxon>
        <taxon>Bacillales</taxon>
        <taxon>Bacillaceae</taxon>
        <taxon>Streptohalobacillus</taxon>
    </lineage>
</organism>
<dbReference type="PROSITE" id="PS00211">
    <property type="entry name" value="ABC_TRANSPORTER_1"/>
    <property type="match status" value="1"/>
</dbReference>
<keyword evidence="4 6" id="KW-0067">ATP-binding</keyword>
<keyword evidence="2" id="KW-0813">Transport</keyword>
<evidence type="ECO:0000259" key="5">
    <source>
        <dbReference type="PROSITE" id="PS50893"/>
    </source>
</evidence>
<evidence type="ECO:0000256" key="4">
    <source>
        <dbReference type="ARBA" id="ARBA00022840"/>
    </source>
</evidence>
<name>A0A2V3WEJ2_9BACI</name>
<dbReference type="OrthoDB" id="9791546at2"/>
<dbReference type="InterPro" id="IPR017911">
    <property type="entry name" value="MacB-like_ATP-bd"/>
</dbReference>
<keyword evidence="7" id="KW-1185">Reference proteome</keyword>
<reference evidence="6 7" key="1">
    <citation type="submission" date="2018-05" db="EMBL/GenBank/DDBJ databases">
        <title>Genomic Encyclopedia of Type Strains, Phase IV (KMG-IV): sequencing the most valuable type-strain genomes for metagenomic binning, comparative biology and taxonomic classification.</title>
        <authorList>
            <person name="Goeker M."/>
        </authorList>
    </citation>
    <scope>NUCLEOTIDE SEQUENCE [LARGE SCALE GENOMIC DNA]</scope>
    <source>
        <strain evidence="6 7">DSM 22440</strain>
    </source>
</reference>
<gene>
    <name evidence="6" type="ORF">DES38_105135</name>
</gene>
<dbReference type="GO" id="GO:0016887">
    <property type="term" value="F:ATP hydrolysis activity"/>
    <property type="evidence" value="ECO:0007669"/>
    <property type="project" value="InterPro"/>
</dbReference>
<dbReference type="FunFam" id="3.40.50.300:FF:000032">
    <property type="entry name" value="Export ABC transporter ATP-binding protein"/>
    <property type="match status" value="1"/>
</dbReference>
<evidence type="ECO:0000313" key="7">
    <source>
        <dbReference type="Proteomes" id="UP000247922"/>
    </source>
</evidence>
<comment type="similarity">
    <text evidence="1">Belongs to the ABC transporter superfamily.</text>
</comment>
<dbReference type="PROSITE" id="PS50893">
    <property type="entry name" value="ABC_TRANSPORTER_2"/>
    <property type="match status" value="1"/>
</dbReference>
<dbReference type="EMBL" id="QJJR01000005">
    <property type="protein sequence ID" value="PXW91514.1"/>
    <property type="molecule type" value="Genomic_DNA"/>
</dbReference>